<evidence type="ECO:0008006" key="3">
    <source>
        <dbReference type="Google" id="ProtNLM"/>
    </source>
</evidence>
<comment type="caution">
    <text evidence="1">The sequence shown here is derived from an EMBL/GenBank/DDBJ whole genome shotgun (WGS) entry which is preliminary data.</text>
</comment>
<name>A0AAD7EWC5_9AGAR</name>
<evidence type="ECO:0000313" key="2">
    <source>
        <dbReference type="Proteomes" id="UP001218218"/>
    </source>
</evidence>
<proteinExistence type="predicted"/>
<dbReference type="Proteomes" id="UP001218218">
    <property type="component" value="Unassembled WGS sequence"/>
</dbReference>
<dbReference type="AlphaFoldDB" id="A0AAD7EWC5"/>
<sequence>MASPEAGGAAAILHAIQHSPISVELNFKVQSKKLIKSLTTDLQKCEDTDWAGIETDHLLKPIVACLRGRGTKCTFQRIADTENLKMKEALEMLGHTQDQENPTELLTDIPPEYRVSGLKLSKGTQRSFYRAIKGKRKAPDREKTTIMMGRTKCEAEVLAGRTTTDTEIWNSLCHIDLTRTTRDFLWRCMHQAYKAGEYWRNIPNFEHRAICQHCQVDDNLDHILTECEAPGREILWNLAKRLWEMKGYQWPEISLGRVLACGFTEVEDANGKRDRGADRLYRILVSETAHLIWKLCCTRVIERGSDPTCYLHLRLPFLGTFRVNSFPRVK</sequence>
<gene>
    <name evidence="1" type="ORF">DFH08DRAFT_694381</name>
</gene>
<organism evidence="1 2">
    <name type="scientific">Mycena albidolilacea</name>
    <dbReference type="NCBI Taxonomy" id="1033008"/>
    <lineage>
        <taxon>Eukaryota</taxon>
        <taxon>Fungi</taxon>
        <taxon>Dikarya</taxon>
        <taxon>Basidiomycota</taxon>
        <taxon>Agaricomycotina</taxon>
        <taxon>Agaricomycetes</taxon>
        <taxon>Agaricomycetidae</taxon>
        <taxon>Agaricales</taxon>
        <taxon>Marasmiineae</taxon>
        <taxon>Mycenaceae</taxon>
        <taxon>Mycena</taxon>
    </lineage>
</organism>
<protein>
    <recommendedName>
        <fullName evidence="3">Reverse transcriptase zinc-binding domain-containing protein</fullName>
    </recommendedName>
</protein>
<reference evidence="1" key="1">
    <citation type="submission" date="2023-03" db="EMBL/GenBank/DDBJ databases">
        <title>Massive genome expansion in bonnet fungi (Mycena s.s.) driven by repeated elements and novel gene families across ecological guilds.</title>
        <authorList>
            <consortium name="Lawrence Berkeley National Laboratory"/>
            <person name="Harder C.B."/>
            <person name="Miyauchi S."/>
            <person name="Viragh M."/>
            <person name="Kuo A."/>
            <person name="Thoen E."/>
            <person name="Andreopoulos B."/>
            <person name="Lu D."/>
            <person name="Skrede I."/>
            <person name="Drula E."/>
            <person name="Henrissat B."/>
            <person name="Morin E."/>
            <person name="Kohler A."/>
            <person name="Barry K."/>
            <person name="LaButti K."/>
            <person name="Morin E."/>
            <person name="Salamov A."/>
            <person name="Lipzen A."/>
            <person name="Mereny Z."/>
            <person name="Hegedus B."/>
            <person name="Baldrian P."/>
            <person name="Stursova M."/>
            <person name="Weitz H."/>
            <person name="Taylor A."/>
            <person name="Grigoriev I.V."/>
            <person name="Nagy L.G."/>
            <person name="Martin F."/>
            <person name="Kauserud H."/>
        </authorList>
    </citation>
    <scope>NUCLEOTIDE SEQUENCE</scope>
    <source>
        <strain evidence="1">CBHHK002</strain>
    </source>
</reference>
<evidence type="ECO:0000313" key="1">
    <source>
        <dbReference type="EMBL" id="KAJ7351636.1"/>
    </source>
</evidence>
<accession>A0AAD7EWC5</accession>
<dbReference type="EMBL" id="JARIHO010000013">
    <property type="protein sequence ID" value="KAJ7351636.1"/>
    <property type="molecule type" value="Genomic_DNA"/>
</dbReference>
<keyword evidence="2" id="KW-1185">Reference proteome</keyword>